<dbReference type="InterPro" id="IPR007362">
    <property type="entry name" value="DUF429"/>
</dbReference>
<dbReference type="Pfam" id="PF04250">
    <property type="entry name" value="DUF429"/>
    <property type="match status" value="1"/>
</dbReference>
<dbReference type="RefSeq" id="WP_183210660.1">
    <property type="nucleotide sequence ID" value="NZ_JAAAMM010000006.1"/>
</dbReference>
<evidence type="ECO:0000313" key="2">
    <source>
        <dbReference type="Proteomes" id="UP000588647"/>
    </source>
</evidence>
<organism evidence="1 2">
    <name type="scientific">Aurantimonas endophytica</name>
    <dbReference type="NCBI Taxonomy" id="1522175"/>
    <lineage>
        <taxon>Bacteria</taxon>
        <taxon>Pseudomonadati</taxon>
        <taxon>Pseudomonadota</taxon>
        <taxon>Alphaproteobacteria</taxon>
        <taxon>Hyphomicrobiales</taxon>
        <taxon>Aurantimonadaceae</taxon>
        <taxon>Aurantimonas</taxon>
    </lineage>
</organism>
<proteinExistence type="predicted"/>
<dbReference type="Proteomes" id="UP000588647">
    <property type="component" value="Unassembled WGS sequence"/>
</dbReference>
<reference evidence="1 2" key="1">
    <citation type="submission" date="2020-08" db="EMBL/GenBank/DDBJ databases">
        <title>Genomic Encyclopedia of Type Strains, Phase IV (KMG-IV): sequencing the most valuable type-strain genomes for metagenomic binning, comparative biology and taxonomic classification.</title>
        <authorList>
            <person name="Goeker M."/>
        </authorList>
    </citation>
    <scope>NUCLEOTIDE SEQUENCE [LARGE SCALE GENOMIC DNA]</scope>
    <source>
        <strain evidence="1 2">DSM 103570</strain>
    </source>
</reference>
<gene>
    <name evidence="1" type="ORF">GGR03_004158</name>
</gene>
<evidence type="ECO:0000313" key="1">
    <source>
        <dbReference type="EMBL" id="MBB4005059.1"/>
    </source>
</evidence>
<dbReference type="EMBL" id="JACIEM010000006">
    <property type="protein sequence ID" value="MBB4005059.1"/>
    <property type="molecule type" value="Genomic_DNA"/>
</dbReference>
<accession>A0A7W6MRJ9</accession>
<comment type="caution">
    <text evidence="1">The sequence shown here is derived from an EMBL/GenBank/DDBJ whole genome shotgun (WGS) entry which is preliminary data.</text>
</comment>
<dbReference type="AlphaFoldDB" id="A0A7W6MRJ9"/>
<sequence>MNGTAPAVFPGAVEICGVGACRGGWLAVHALPGRTLPTARVFPRFGFLLDAIGEDAQIVVGMPIGLPERIEGPGRAAEKAVRPLLGMRQSSVFSMPARRAVVAAAPPYASELARREAHQRCCAVARQTSHPPRGVSIQGFSMFARILELDAILRARPALLARVVEGHPEVAFMALNGGTAMATPKRVRNVVDAAGIEERRALLLRHAIPRDFLHAPPPPGAALVDSVDGAALLLVAARRAVGTARPYPDPPAQDAHGLPIAIWA</sequence>
<protein>
    <submittedName>
        <fullName evidence="1">Putative RNase H-like nuclease</fullName>
    </submittedName>
</protein>
<keyword evidence="2" id="KW-1185">Reference proteome</keyword>
<name>A0A7W6MRJ9_9HYPH</name>